<evidence type="ECO:0008006" key="3">
    <source>
        <dbReference type="Google" id="ProtNLM"/>
    </source>
</evidence>
<reference evidence="1 2" key="1">
    <citation type="submission" date="2018-05" db="EMBL/GenBank/DDBJ databases">
        <title>Marinifilum breve JC075T sp. nov., a marine bacterium isolated from Yongle Blue Hole in the South China Sea.</title>
        <authorList>
            <person name="Fu T."/>
        </authorList>
    </citation>
    <scope>NUCLEOTIDE SEQUENCE [LARGE SCALE GENOMIC DNA]</scope>
    <source>
        <strain evidence="1 2">JC075</strain>
    </source>
</reference>
<evidence type="ECO:0000313" key="2">
    <source>
        <dbReference type="Proteomes" id="UP000248079"/>
    </source>
</evidence>
<dbReference type="InterPro" id="IPR002808">
    <property type="entry name" value="AdoCbi_amidolase"/>
</dbReference>
<gene>
    <name evidence="1" type="ORF">DF185_20210</name>
</gene>
<dbReference type="AlphaFoldDB" id="A0A2V3ZS69"/>
<dbReference type="InterPro" id="IPR052209">
    <property type="entry name" value="CbiZ"/>
</dbReference>
<dbReference type="PANTHER" id="PTHR35336:SF5">
    <property type="entry name" value="ADENOSYLCOBINAMIDE AMIDOHYDROLASE"/>
    <property type="match status" value="1"/>
</dbReference>
<comment type="caution">
    <text evidence="1">The sequence shown here is derived from an EMBL/GenBank/DDBJ whole genome shotgun (WGS) entry which is preliminary data.</text>
</comment>
<name>A0A2V3ZS69_9BACT</name>
<evidence type="ECO:0000313" key="1">
    <source>
        <dbReference type="EMBL" id="PXX96113.1"/>
    </source>
</evidence>
<proteinExistence type="predicted"/>
<dbReference type="Pfam" id="PF01955">
    <property type="entry name" value="CbiZ"/>
    <property type="match status" value="1"/>
</dbReference>
<protein>
    <recommendedName>
        <fullName evidence="3">Adenosylcobinamide amidohydrolase</fullName>
    </recommendedName>
</protein>
<accession>A0A2V3ZS69</accession>
<keyword evidence="2" id="KW-1185">Reference proteome</keyword>
<dbReference type="EMBL" id="QFLI01000012">
    <property type="protein sequence ID" value="PXX96113.1"/>
    <property type="molecule type" value="Genomic_DNA"/>
</dbReference>
<dbReference type="RefSeq" id="WP_110363077.1">
    <property type="nucleotide sequence ID" value="NZ_QFLI01000012.1"/>
</dbReference>
<organism evidence="1 2">
    <name type="scientific">Marinifilum breve</name>
    <dbReference type="NCBI Taxonomy" id="2184082"/>
    <lineage>
        <taxon>Bacteria</taxon>
        <taxon>Pseudomonadati</taxon>
        <taxon>Bacteroidota</taxon>
        <taxon>Bacteroidia</taxon>
        <taxon>Marinilabiliales</taxon>
        <taxon>Marinifilaceae</taxon>
    </lineage>
</organism>
<dbReference type="OrthoDB" id="34339at2"/>
<sequence>MKYNIEHNHQFLHVEFDTPTKILSSAILNGGFQNAKHFLNTKVDANFNGERTEFEKPQVSLARMVETNSWTGVCVGMMTAAIMKTFRKVHIEEQGVWIDALVTAGVSNARRAGDPADYKFMNEECEKVGTINILIVTNASLSDAAMVECLMMVAEAKAACMQDLNVKSRVSDNIATGTGTDSAAIACGDGPEVIYCGKHVLFGELLAKAVIQGITQSLQADK</sequence>
<dbReference type="Proteomes" id="UP000248079">
    <property type="component" value="Unassembled WGS sequence"/>
</dbReference>
<dbReference type="PANTHER" id="PTHR35336">
    <property type="entry name" value="ADENOSYLCOBINAMIDE AMIDOHYDROLASE"/>
    <property type="match status" value="1"/>
</dbReference>